<evidence type="ECO:0000313" key="3">
    <source>
        <dbReference type="Proteomes" id="UP001519271"/>
    </source>
</evidence>
<reference evidence="2 3" key="1">
    <citation type="submission" date="2021-03" db="EMBL/GenBank/DDBJ databases">
        <title>Genomic Encyclopedia of Type Strains, Phase IV (KMG-IV): sequencing the most valuable type-strain genomes for metagenomic binning, comparative biology and taxonomic classification.</title>
        <authorList>
            <person name="Goeker M."/>
        </authorList>
    </citation>
    <scope>NUCLEOTIDE SEQUENCE [LARGE SCALE GENOMIC DNA]</scope>
    <source>
        <strain evidence="2 3">DSM 6139</strain>
    </source>
</reference>
<dbReference type="Proteomes" id="UP001519271">
    <property type="component" value="Unassembled WGS sequence"/>
</dbReference>
<sequence length="136" mass="15376">MKGTKEMSNQTRLAETRNTKNLGDSRQTIIGITFGVIQVVLALRLGFKLLGSNPNNQFVGGIYSVTKYIVSLFEVIFDPILIKISGISVIFEPATLISMMVFGLIGWVAMKTFAPRSFHRYERTRYIDDSFDEDEE</sequence>
<dbReference type="EMBL" id="JAGGKC010000001">
    <property type="protein sequence ID" value="MBP1917680.1"/>
    <property type="molecule type" value="Genomic_DNA"/>
</dbReference>
<keyword evidence="1" id="KW-0472">Membrane</keyword>
<protein>
    <recommendedName>
        <fullName evidence="4">YggT family protein</fullName>
    </recommendedName>
</protein>
<proteinExistence type="predicted"/>
<gene>
    <name evidence="2" type="ORF">J2Z34_000143</name>
</gene>
<accession>A0ABS4FZF1</accession>
<keyword evidence="1" id="KW-0812">Transmembrane</keyword>
<keyword evidence="1" id="KW-1133">Transmembrane helix</keyword>
<feature type="transmembrane region" description="Helical" evidence="1">
    <location>
        <begin position="96"/>
        <end position="114"/>
    </location>
</feature>
<evidence type="ECO:0000313" key="2">
    <source>
        <dbReference type="EMBL" id="MBP1917680.1"/>
    </source>
</evidence>
<organism evidence="2 3">
    <name type="scientific">Youngiibacter multivorans</name>
    <dbReference type="NCBI Taxonomy" id="937251"/>
    <lineage>
        <taxon>Bacteria</taxon>
        <taxon>Bacillati</taxon>
        <taxon>Bacillota</taxon>
        <taxon>Clostridia</taxon>
        <taxon>Eubacteriales</taxon>
        <taxon>Clostridiaceae</taxon>
        <taxon>Youngiibacter</taxon>
    </lineage>
</organism>
<feature type="transmembrane region" description="Helical" evidence="1">
    <location>
        <begin position="28"/>
        <end position="47"/>
    </location>
</feature>
<evidence type="ECO:0008006" key="4">
    <source>
        <dbReference type="Google" id="ProtNLM"/>
    </source>
</evidence>
<evidence type="ECO:0000256" key="1">
    <source>
        <dbReference type="SAM" id="Phobius"/>
    </source>
</evidence>
<dbReference type="RefSeq" id="WP_209457925.1">
    <property type="nucleotide sequence ID" value="NZ_JAGGKC010000001.1"/>
</dbReference>
<name>A0ABS4FZF1_9CLOT</name>
<keyword evidence="3" id="KW-1185">Reference proteome</keyword>
<comment type="caution">
    <text evidence="2">The sequence shown here is derived from an EMBL/GenBank/DDBJ whole genome shotgun (WGS) entry which is preliminary data.</text>
</comment>